<dbReference type="Proteomes" id="UP000594014">
    <property type="component" value="Chromosome"/>
</dbReference>
<protein>
    <submittedName>
        <fullName evidence="1">GHKL domain-containing protein</fullName>
    </submittedName>
</protein>
<organism evidence="1 2">
    <name type="scientific">Anoxybacterium hadale</name>
    <dbReference type="NCBI Taxonomy" id="3408580"/>
    <lineage>
        <taxon>Bacteria</taxon>
        <taxon>Bacillati</taxon>
        <taxon>Bacillota</taxon>
        <taxon>Clostridia</taxon>
        <taxon>Peptostreptococcales</taxon>
        <taxon>Anaerovoracaceae</taxon>
        <taxon>Anoxybacterium</taxon>
    </lineage>
</organism>
<gene>
    <name evidence="1" type="ORF">FRZ06_08385</name>
</gene>
<proteinExistence type="predicted"/>
<reference evidence="1" key="1">
    <citation type="submission" date="2019-08" db="EMBL/GenBank/DDBJ databases">
        <title>Genome sequence of Clostridiales bacterium MT110.</title>
        <authorList>
            <person name="Cao J."/>
        </authorList>
    </citation>
    <scope>NUCLEOTIDE SEQUENCE</scope>
    <source>
        <strain evidence="1">MT110</strain>
    </source>
</reference>
<sequence>MQFSLYQWVYLTTNIFLVYTIYKLMKVFFDVNRTSKKIERLSYITYGALITITYFTVNIPAVLILFNIVAFFFLTFNYEATIKKRVLSALLTYLILLLIEFIGILPFESSAFSPLKENASVSIYGLIVCRLLSFVAALILGNFKNIRKGESVPNSNWLCIILIPMASLYLHLLLFYAEGLHSGHIFAGVVLLFLINFAAFYLYDAITAAMSEKMQSMLALEQNKYYEKQFELIKTAVQTTSTIRHDLKNHMFSIQTLTEEGKNGAVLDYIENIMEDLGAKQNLATSGNTVIDSIINFKFQDAEQRGIRTTLELRIPDDSIGIPSFDLTIILGNLLDNAIEAAARVGENRYLNVKIRLDKGRLLIQVENPYKGEIKGSNGKLLTTKADNENHGIGLDSIKKTIQKYDGTMDIHYADNIFCVSLLLYVN</sequence>
<name>A0ACD1AA61_9FIRM</name>
<evidence type="ECO:0000313" key="2">
    <source>
        <dbReference type="Proteomes" id="UP000594014"/>
    </source>
</evidence>
<accession>A0ACD1AA61</accession>
<evidence type="ECO:0000313" key="1">
    <source>
        <dbReference type="EMBL" id="QOX63367.1"/>
    </source>
</evidence>
<dbReference type="EMBL" id="CP042469">
    <property type="protein sequence ID" value="QOX63367.1"/>
    <property type="molecule type" value="Genomic_DNA"/>
</dbReference>
<keyword evidence="2" id="KW-1185">Reference proteome</keyword>